<feature type="non-terminal residue" evidence="1">
    <location>
        <position position="137"/>
    </location>
</feature>
<reference evidence="1" key="1">
    <citation type="submission" date="2022-05" db="EMBL/GenBank/DDBJ databases">
        <title>Chromosome-level genome of Chaenocephalus aceratus.</title>
        <authorList>
            <person name="Park H."/>
        </authorList>
    </citation>
    <scope>NUCLEOTIDE SEQUENCE</scope>
    <source>
        <strain evidence="1">KU_202001</strain>
    </source>
</reference>
<evidence type="ECO:0000313" key="2">
    <source>
        <dbReference type="Proteomes" id="UP001057452"/>
    </source>
</evidence>
<comment type="caution">
    <text evidence="1">The sequence shown here is derived from an EMBL/GenBank/DDBJ whole genome shotgun (WGS) entry which is preliminary data.</text>
</comment>
<keyword evidence="2" id="KW-1185">Reference proteome</keyword>
<evidence type="ECO:0000313" key="1">
    <source>
        <dbReference type="EMBL" id="KAI4811286.1"/>
    </source>
</evidence>
<dbReference type="Proteomes" id="UP001057452">
    <property type="component" value="Chromosome 16"/>
</dbReference>
<gene>
    <name evidence="1" type="ORF">KUCAC02_014199</name>
</gene>
<organism evidence="1 2">
    <name type="scientific">Chaenocephalus aceratus</name>
    <name type="common">Blackfin icefish</name>
    <name type="synonym">Chaenichthys aceratus</name>
    <dbReference type="NCBI Taxonomy" id="36190"/>
    <lineage>
        <taxon>Eukaryota</taxon>
        <taxon>Metazoa</taxon>
        <taxon>Chordata</taxon>
        <taxon>Craniata</taxon>
        <taxon>Vertebrata</taxon>
        <taxon>Euteleostomi</taxon>
        <taxon>Actinopterygii</taxon>
        <taxon>Neopterygii</taxon>
        <taxon>Teleostei</taxon>
        <taxon>Neoteleostei</taxon>
        <taxon>Acanthomorphata</taxon>
        <taxon>Eupercaria</taxon>
        <taxon>Perciformes</taxon>
        <taxon>Notothenioidei</taxon>
        <taxon>Channichthyidae</taxon>
        <taxon>Chaenocephalus</taxon>
    </lineage>
</organism>
<sequence length="137" mass="14909">MARHDARNWHDCSKMIGLLCLVASIVLQHGLILQQPSEVVFSPSAVRLTDAQRLHCSQLELRDPPPPSPQAVPPPNPDDSLSPLSPFITSAHCELASFLSPHPPHHPTVQSPPPLTSLFLFLSEPVAEAAKGNCRDH</sequence>
<accession>A0ACB9WEQ4</accession>
<proteinExistence type="predicted"/>
<protein>
    <submittedName>
        <fullName evidence="1">Uncharacterized protein</fullName>
    </submittedName>
</protein>
<dbReference type="EMBL" id="CM043800">
    <property type="protein sequence ID" value="KAI4811286.1"/>
    <property type="molecule type" value="Genomic_DNA"/>
</dbReference>
<name>A0ACB9WEQ4_CHAAC</name>